<sequence length="205" mass="23431">MQKNELISKVSELIIDSDVAILKMTPNNKSEKITLKLWRKFIENQSATLILIERNFLAEALTVHRLSIEHLFNIFAIKKDKGYLDCFLSSAESGLSKAIKTLNADFEKTPPQIDKERISALSDQAKDIGSKEIKELGYSIYNASQKSEISHLYNNLYRVISISHAHSTYLSLISEIKEEEIIITLENMRDFLQMILLLQDCPQTP</sequence>
<reference evidence="1 2" key="1">
    <citation type="submission" date="2016-11" db="EMBL/GenBank/DDBJ databases">
        <authorList>
            <person name="Jaros S."/>
            <person name="Januszkiewicz K."/>
            <person name="Wedrychowicz H."/>
        </authorList>
    </citation>
    <scope>NUCLEOTIDE SEQUENCE [LARGE SCALE GENOMIC DNA]</scope>
    <source>
        <strain evidence="1 2">LMG 26898</strain>
    </source>
</reference>
<dbReference type="EMBL" id="FRDA01000022">
    <property type="protein sequence ID" value="SHN27895.1"/>
    <property type="molecule type" value="Genomic_DNA"/>
</dbReference>
<protein>
    <submittedName>
        <fullName evidence="1">Uncharacterized protein</fullName>
    </submittedName>
</protein>
<dbReference type="OrthoDB" id="7069263at2"/>
<evidence type="ECO:0000313" key="2">
    <source>
        <dbReference type="Proteomes" id="UP000183983"/>
    </source>
</evidence>
<dbReference type="Proteomes" id="UP000183983">
    <property type="component" value="Unassembled WGS sequence"/>
</dbReference>
<evidence type="ECO:0000313" key="1">
    <source>
        <dbReference type="EMBL" id="SHN27895.1"/>
    </source>
</evidence>
<proteinExistence type="predicted"/>
<name>A0A1M7QB65_9PSED</name>
<dbReference type="Pfam" id="PF18928">
    <property type="entry name" value="DUF5677"/>
    <property type="match status" value="1"/>
</dbReference>
<gene>
    <name evidence="1" type="ORF">SAMN05216593_1228</name>
</gene>
<dbReference type="AlphaFoldDB" id="A0A1M7QB65"/>
<dbReference type="InterPro" id="IPR043733">
    <property type="entry name" value="DUF5677"/>
</dbReference>
<organism evidence="1 2">
    <name type="scientific">Pseudomonas asturiensis</name>
    <dbReference type="NCBI Taxonomy" id="1190415"/>
    <lineage>
        <taxon>Bacteria</taxon>
        <taxon>Pseudomonadati</taxon>
        <taxon>Pseudomonadota</taxon>
        <taxon>Gammaproteobacteria</taxon>
        <taxon>Pseudomonadales</taxon>
        <taxon>Pseudomonadaceae</taxon>
        <taxon>Pseudomonas</taxon>
    </lineage>
</organism>
<accession>A0A1M7QB65</accession>
<dbReference type="RefSeq" id="WP_073172298.1">
    <property type="nucleotide sequence ID" value="NZ_FRDA01000022.1"/>
</dbReference>